<organism evidence="5">
    <name type="scientific">Mytilinidion resinicola</name>
    <dbReference type="NCBI Taxonomy" id="574789"/>
    <lineage>
        <taxon>Eukaryota</taxon>
        <taxon>Fungi</taxon>
        <taxon>Dikarya</taxon>
        <taxon>Ascomycota</taxon>
        <taxon>Pezizomycotina</taxon>
        <taxon>Dothideomycetes</taxon>
        <taxon>Pleosporomycetidae</taxon>
        <taxon>Mytilinidiales</taxon>
        <taxon>Mytilinidiaceae</taxon>
        <taxon>Mytilinidion</taxon>
    </lineage>
</organism>
<dbReference type="GO" id="GO:0006637">
    <property type="term" value="P:acyl-CoA metabolic process"/>
    <property type="evidence" value="ECO:0007669"/>
    <property type="project" value="InterPro"/>
</dbReference>
<dbReference type="GO" id="GO:0016853">
    <property type="term" value="F:isomerase activity"/>
    <property type="evidence" value="ECO:0007669"/>
    <property type="project" value="UniProtKB-KW"/>
</dbReference>
<feature type="domain" description="Acyl-CoA thioesterase-like N-terminal HotDog" evidence="3">
    <location>
        <begin position="27"/>
        <end position="116"/>
    </location>
</feature>
<comment type="similarity">
    <text evidence="1">Belongs to the C/M/P thioester hydrolase family.</text>
</comment>
<dbReference type="InterPro" id="IPR042171">
    <property type="entry name" value="Acyl-CoA_hotdog"/>
</dbReference>
<evidence type="ECO:0000313" key="7">
    <source>
        <dbReference type="RefSeq" id="XP_033583951.1"/>
    </source>
</evidence>
<keyword evidence="5" id="KW-0413">Isomerase</keyword>
<keyword evidence="2" id="KW-0378">Hydrolase</keyword>
<gene>
    <name evidence="5 7" type="ORF">BDZ99DRAFT_456786</name>
</gene>
<reference evidence="7" key="3">
    <citation type="submission" date="2025-04" db="UniProtKB">
        <authorList>
            <consortium name="RefSeq"/>
        </authorList>
    </citation>
    <scope>IDENTIFICATION</scope>
    <source>
        <strain evidence="7">CBS 304.34</strain>
    </source>
</reference>
<dbReference type="RefSeq" id="XP_033583951.1">
    <property type="nucleotide sequence ID" value="XM_033718532.1"/>
</dbReference>
<protein>
    <submittedName>
        <fullName evidence="5 7">Thioesterase/thiol ester dehydrase-isomerase</fullName>
    </submittedName>
</protein>
<keyword evidence="6" id="KW-1185">Reference proteome</keyword>
<sequence length="326" mass="36278">MVLAATLPEQVALEKISEDYYVTLFNPDKMGNAANIAYGGCTVGVGVNAAHQTIKPGYHCYSIMGNYLGPALTDRKLFCKVRRYRDTRTFASRQVEVSQEQDDGTHRPCLILLAEFQVQEPAILFTYSAPSASKYAPAEECPTRDEVANGLVKEGKVSQKMVDVFNTVFGLMARFWECRSPPGNVMSQNLYGMAKHLKTTQDHLPITSKTSAEWVRSKSILTTAAENVSALSFYMDGALSFLPLSFSNLFLQDAAACSTLDFALRLFSNKIDMNQWHIKELRTINGGEGRTYDEAQIWDQQGEMIASMTQQCIMRPHKPKAVKAAL</sequence>
<dbReference type="InterPro" id="IPR049450">
    <property type="entry name" value="ACOT8-like_C"/>
</dbReference>
<dbReference type="CDD" id="cd03444">
    <property type="entry name" value="Thioesterase_II_repeat1"/>
    <property type="match status" value="1"/>
</dbReference>
<dbReference type="InterPro" id="IPR029069">
    <property type="entry name" value="HotDog_dom_sf"/>
</dbReference>
<feature type="domain" description="Acyl-CoA thioesterase-like C-terminal" evidence="4">
    <location>
        <begin position="203"/>
        <end position="314"/>
    </location>
</feature>
<dbReference type="GO" id="GO:0009062">
    <property type="term" value="P:fatty acid catabolic process"/>
    <property type="evidence" value="ECO:0007669"/>
    <property type="project" value="TreeGrafter"/>
</dbReference>
<dbReference type="Pfam" id="PF13622">
    <property type="entry name" value="4HBT_3"/>
    <property type="match status" value="1"/>
</dbReference>
<dbReference type="SUPFAM" id="SSF54637">
    <property type="entry name" value="Thioesterase/thiol ester dehydrase-isomerase"/>
    <property type="match status" value="2"/>
</dbReference>
<reference evidence="5 7" key="1">
    <citation type="journal article" date="2020" name="Stud. Mycol.">
        <title>101 Dothideomycetes genomes: a test case for predicting lifestyles and emergence of pathogens.</title>
        <authorList>
            <person name="Haridas S."/>
            <person name="Albert R."/>
            <person name="Binder M."/>
            <person name="Bloem J."/>
            <person name="Labutti K."/>
            <person name="Salamov A."/>
            <person name="Andreopoulos B."/>
            <person name="Baker S."/>
            <person name="Barry K."/>
            <person name="Bills G."/>
            <person name="Bluhm B."/>
            <person name="Cannon C."/>
            <person name="Castanera R."/>
            <person name="Culley D."/>
            <person name="Daum C."/>
            <person name="Ezra D."/>
            <person name="Gonzalez J."/>
            <person name="Henrissat B."/>
            <person name="Kuo A."/>
            <person name="Liang C."/>
            <person name="Lipzen A."/>
            <person name="Lutzoni F."/>
            <person name="Magnuson J."/>
            <person name="Mondo S."/>
            <person name="Nolan M."/>
            <person name="Ohm R."/>
            <person name="Pangilinan J."/>
            <person name="Park H.-J."/>
            <person name="Ramirez L."/>
            <person name="Alfaro M."/>
            <person name="Sun H."/>
            <person name="Tritt A."/>
            <person name="Yoshinaga Y."/>
            <person name="Zwiers L.-H."/>
            <person name="Turgeon B."/>
            <person name="Goodwin S."/>
            <person name="Spatafora J."/>
            <person name="Crous P."/>
            <person name="Grigoriev I."/>
        </authorList>
    </citation>
    <scope>NUCLEOTIDE SEQUENCE</scope>
    <source>
        <strain evidence="5 7">CBS 304.34</strain>
    </source>
</reference>
<accession>A0A6A6Z9V5</accession>
<dbReference type="Gene3D" id="2.40.160.210">
    <property type="entry name" value="Acyl-CoA thioesterase, double hotdog domain"/>
    <property type="match status" value="1"/>
</dbReference>
<dbReference type="AlphaFoldDB" id="A0A6A6Z9V5"/>
<evidence type="ECO:0000256" key="1">
    <source>
        <dbReference type="ARBA" id="ARBA00006538"/>
    </source>
</evidence>
<dbReference type="PANTHER" id="PTHR11066:SF35">
    <property type="entry name" value="ACYL-COA THIOESTERASE II"/>
    <property type="match status" value="1"/>
</dbReference>
<dbReference type="CDD" id="cd03445">
    <property type="entry name" value="Thioesterase_II_repeat2"/>
    <property type="match status" value="1"/>
</dbReference>
<evidence type="ECO:0000259" key="4">
    <source>
        <dbReference type="Pfam" id="PF20789"/>
    </source>
</evidence>
<name>A0A6A6Z9V5_9PEZI</name>
<proteinExistence type="inferred from homology"/>
<dbReference type="GO" id="GO:0047617">
    <property type="term" value="F:fatty acyl-CoA hydrolase activity"/>
    <property type="evidence" value="ECO:0007669"/>
    <property type="project" value="InterPro"/>
</dbReference>
<dbReference type="OrthoDB" id="68328at2759"/>
<dbReference type="GeneID" id="54459425"/>
<dbReference type="EMBL" id="MU003692">
    <property type="protein sequence ID" value="KAF2816987.1"/>
    <property type="molecule type" value="Genomic_DNA"/>
</dbReference>
<dbReference type="PANTHER" id="PTHR11066">
    <property type="entry name" value="ACYL-COA THIOESTERASE"/>
    <property type="match status" value="1"/>
</dbReference>
<dbReference type="InterPro" id="IPR049449">
    <property type="entry name" value="TesB_ACOT8-like_N"/>
</dbReference>
<reference evidence="7" key="2">
    <citation type="submission" date="2020-04" db="EMBL/GenBank/DDBJ databases">
        <authorList>
            <consortium name="NCBI Genome Project"/>
        </authorList>
    </citation>
    <scope>NUCLEOTIDE SEQUENCE</scope>
    <source>
        <strain evidence="7">CBS 304.34</strain>
    </source>
</reference>
<evidence type="ECO:0000313" key="5">
    <source>
        <dbReference type="EMBL" id="KAF2816987.1"/>
    </source>
</evidence>
<dbReference type="Proteomes" id="UP000504636">
    <property type="component" value="Unplaced"/>
</dbReference>
<dbReference type="Pfam" id="PF20789">
    <property type="entry name" value="4HBT_3C"/>
    <property type="match status" value="1"/>
</dbReference>
<evidence type="ECO:0000259" key="3">
    <source>
        <dbReference type="Pfam" id="PF13622"/>
    </source>
</evidence>
<evidence type="ECO:0000313" key="6">
    <source>
        <dbReference type="Proteomes" id="UP000504636"/>
    </source>
</evidence>
<evidence type="ECO:0000256" key="2">
    <source>
        <dbReference type="ARBA" id="ARBA00022801"/>
    </source>
</evidence>
<dbReference type="GO" id="GO:0005782">
    <property type="term" value="C:peroxisomal matrix"/>
    <property type="evidence" value="ECO:0007669"/>
    <property type="project" value="UniProtKB-SubCell"/>
</dbReference>
<dbReference type="InterPro" id="IPR003703">
    <property type="entry name" value="Acyl_CoA_thio"/>
</dbReference>